<dbReference type="Gene3D" id="3.40.1260.10">
    <property type="entry name" value="DsrEFH-like"/>
    <property type="match status" value="1"/>
</dbReference>
<keyword evidence="2" id="KW-1185">Reference proteome</keyword>
<protein>
    <submittedName>
        <fullName evidence="1">Sulfur reduction protein DsrE</fullName>
    </submittedName>
</protein>
<dbReference type="Proteomes" id="UP001221366">
    <property type="component" value="Unassembled WGS sequence"/>
</dbReference>
<evidence type="ECO:0000313" key="2">
    <source>
        <dbReference type="Proteomes" id="UP001221366"/>
    </source>
</evidence>
<proteinExistence type="predicted"/>
<sequence>MKNIITLAIMAITLFGGITEVSAQSTYLKDKNNYFVLTRKIPQLKAILLAADELGTKDGSKFGEFHVVICGETVKELTNLETMQPFLDLAQSEKIKLLACGFSLKKFGVDANQLPKQMDVVANGILYGFNLQKDGFLSITL</sequence>
<name>A0ABT5XYN6_9FLAO</name>
<dbReference type="RefSeq" id="WP_275615540.1">
    <property type="nucleotide sequence ID" value="NZ_JARFVB010000004.1"/>
</dbReference>
<gene>
    <name evidence="1" type="ORF">PY092_09105</name>
</gene>
<accession>A0ABT5XYN6</accession>
<dbReference type="SUPFAM" id="SSF75169">
    <property type="entry name" value="DsrEFH-like"/>
    <property type="match status" value="1"/>
</dbReference>
<dbReference type="EMBL" id="JARFVB010000004">
    <property type="protein sequence ID" value="MDF0716303.1"/>
    <property type="molecule type" value="Genomic_DNA"/>
</dbReference>
<comment type="caution">
    <text evidence="1">The sequence shown here is derived from an EMBL/GenBank/DDBJ whole genome shotgun (WGS) entry which is preliminary data.</text>
</comment>
<organism evidence="1 2">
    <name type="scientific">Flagellimonas yonaguniensis</name>
    <dbReference type="NCBI Taxonomy" id="3031325"/>
    <lineage>
        <taxon>Bacteria</taxon>
        <taxon>Pseudomonadati</taxon>
        <taxon>Bacteroidota</taxon>
        <taxon>Flavobacteriia</taxon>
        <taxon>Flavobacteriales</taxon>
        <taxon>Flavobacteriaceae</taxon>
        <taxon>Flagellimonas</taxon>
    </lineage>
</organism>
<dbReference type="InterPro" id="IPR027396">
    <property type="entry name" value="DsrEFH-like"/>
</dbReference>
<evidence type="ECO:0000313" key="1">
    <source>
        <dbReference type="EMBL" id="MDF0716303.1"/>
    </source>
</evidence>
<reference evidence="1 2" key="1">
    <citation type="submission" date="2023-03" db="EMBL/GenBank/DDBJ databases">
        <title>Muricauda XX sp. nov. and Muricauda XXX sp. nov., two novel species isolated from Okinawa Trough.</title>
        <authorList>
            <person name="Cao W."/>
            <person name="Deng X."/>
        </authorList>
    </citation>
    <scope>NUCLEOTIDE SEQUENCE [LARGE SCALE GENOMIC DNA]</scope>
    <source>
        <strain evidence="1 2">334s03</strain>
    </source>
</reference>